<evidence type="ECO:0000256" key="1">
    <source>
        <dbReference type="ARBA" id="ARBA00004141"/>
    </source>
</evidence>
<sequence>MHHSTLGGLRHDHVFGQDRETGAERRVRWVVAITAAVMGVEIAAGLAFGSMALLADGLHMATHALALGLAAAAYFVTRRRAADARFSFGTGKVNALAGFASALFLLGVAVAMTWESVARWMNPVAIAYGQAIAVAVVGLVVNLASMLLLGDHDHEHHDHAHDRHHHHHDHDHEDTNRRAAYVHVLADALTSVLAIAALAAGWGFGAAWLDPLVAILGAALIVRWAVGLLRDAGGILLDLQGPADLRDRVRDALMSDGDAEVPDLHLWSIGVGRYAAVITVIAYRPLTPEAYKARLAGMPELVHTAIEIHACPGPHG</sequence>
<evidence type="ECO:0000259" key="8">
    <source>
        <dbReference type="Pfam" id="PF01545"/>
    </source>
</evidence>
<dbReference type="GO" id="GO:0016020">
    <property type="term" value="C:membrane"/>
    <property type="evidence" value="ECO:0007669"/>
    <property type="project" value="UniProtKB-SubCell"/>
</dbReference>
<dbReference type="SUPFAM" id="SSF161111">
    <property type="entry name" value="Cation efflux protein transmembrane domain-like"/>
    <property type="match status" value="1"/>
</dbReference>
<keyword evidence="6 7" id="KW-0472">Membrane</keyword>
<feature type="transmembrane region" description="Helical" evidence="7">
    <location>
        <begin position="29"/>
        <end position="52"/>
    </location>
</feature>
<dbReference type="Pfam" id="PF01545">
    <property type="entry name" value="Cation_efflux"/>
    <property type="match status" value="1"/>
</dbReference>
<dbReference type="InterPro" id="IPR045316">
    <property type="entry name" value="Msc2-like"/>
</dbReference>
<name>A0A212KM35_9PROT</name>
<dbReference type="PANTHER" id="PTHR45755:SF4">
    <property type="entry name" value="ZINC TRANSPORTER 7"/>
    <property type="match status" value="1"/>
</dbReference>
<dbReference type="NCBIfam" id="NF033827">
    <property type="entry name" value="CDF_efflux_DmeF"/>
    <property type="match status" value="1"/>
</dbReference>
<protein>
    <submittedName>
        <fullName evidence="9">Cation diffusion facilitator family transporter</fullName>
    </submittedName>
</protein>
<organism evidence="9">
    <name type="scientific">uncultured Alphaproteobacteria bacterium</name>
    <dbReference type="NCBI Taxonomy" id="91750"/>
    <lineage>
        <taxon>Bacteria</taxon>
        <taxon>Pseudomonadati</taxon>
        <taxon>Pseudomonadota</taxon>
        <taxon>Alphaproteobacteria</taxon>
        <taxon>environmental samples</taxon>
    </lineage>
</organism>
<feature type="domain" description="Cation efflux protein transmembrane" evidence="8">
    <location>
        <begin position="30"/>
        <end position="237"/>
    </location>
</feature>
<dbReference type="InterPro" id="IPR027469">
    <property type="entry name" value="Cation_efflux_TMD_sf"/>
</dbReference>
<dbReference type="GO" id="GO:0005385">
    <property type="term" value="F:zinc ion transmembrane transporter activity"/>
    <property type="evidence" value="ECO:0007669"/>
    <property type="project" value="InterPro"/>
</dbReference>
<gene>
    <name evidence="9" type="ORF">KL86APRO_30287</name>
</gene>
<evidence type="ECO:0000256" key="7">
    <source>
        <dbReference type="SAM" id="Phobius"/>
    </source>
</evidence>
<keyword evidence="2" id="KW-0813">Transport</keyword>
<feature type="transmembrane region" description="Helical" evidence="7">
    <location>
        <begin position="96"/>
        <end position="114"/>
    </location>
</feature>
<evidence type="ECO:0000313" key="9">
    <source>
        <dbReference type="EMBL" id="SBW12796.1"/>
    </source>
</evidence>
<evidence type="ECO:0000256" key="2">
    <source>
        <dbReference type="ARBA" id="ARBA00022448"/>
    </source>
</evidence>
<evidence type="ECO:0000256" key="4">
    <source>
        <dbReference type="ARBA" id="ARBA00022989"/>
    </source>
</evidence>
<evidence type="ECO:0000256" key="6">
    <source>
        <dbReference type="ARBA" id="ARBA00023136"/>
    </source>
</evidence>
<dbReference type="NCBIfam" id="TIGR01297">
    <property type="entry name" value="CDF"/>
    <property type="match status" value="1"/>
</dbReference>
<accession>A0A212KM35</accession>
<dbReference type="Gene3D" id="1.20.1510.10">
    <property type="entry name" value="Cation efflux protein transmembrane domain"/>
    <property type="match status" value="1"/>
</dbReference>
<keyword evidence="4 7" id="KW-1133">Transmembrane helix</keyword>
<dbReference type="EMBL" id="FLUO01000003">
    <property type="protein sequence ID" value="SBW12796.1"/>
    <property type="molecule type" value="Genomic_DNA"/>
</dbReference>
<feature type="transmembrane region" description="Helical" evidence="7">
    <location>
        <begin position="180"/>
        <end position="202"/>
    </location>
</feature>
<dbReference type="InterPro" id="IPR058533">
    <property type="entry name" value="Cation_efflux_TM"/>
</dbReference>
<evidence type="ECO:0000256" key="5">
    <source>
        <dbReference type="ARBA" id="ARBA00023065"/>
    </source>
</evidence>
<proteinExistence type="predicted"/>
<feature type="transmembrane region" description="Helical" evidence="7">
    <location>
        <begin position="126"/>
        <end position="149"/>
    </location>
</feature>
<keyword evidence="3 7" id="KW-0812">Transmembrane</keyword>
<dbReference type="PANTHER" id="PTHR45755">
    <property type="match status" value="1"/>
</dbReference>
<dbReference type="InterPro" id="IPR002524">
    <property type="entry name" value="Cation_efflux"/>
</dbReference>
<feature type="transmembrane region" description="Helical" evidence="7">
    <location>
        <begin position="208"/>
        <end position="226"/>
    </location>
</feature>
<dbReference type="GO" id="GO:0006882">
    <property type="term" value="P:intracellular zinc ion homeostasis"/>
    <property type="evidence" value="ECO:0007669"/>
    <property type="project" value="InterPro"/>
</dbReference>
<feature type="transmembrane region" description="Helical" evidence="7">
    <location>
        <begin position="58"/>
        <end position="76"/>
    </location>
</feature>
<dbReference type="AlphaFoldDB" id="A0A212KM35"/>
<reference evidence="9" key="1">
    <citation type="submission" date="2016-04" db="EMBL/GenBank/DDBJ databases">
        <authorList>
            <person name="Evans L.H."/>
            <person name="Alamgir A."/>
            <person name="Owens N."/>
            <person name="Weber N.D."/>
            <person name="Virtaneva K."/>
            <person name="Barbian K."/>
            <person name="Babar A."/>
            <person name="Rosenke K."/>
        </authorList>
    </citation>
    <scope>NUCLEOTIDE SEQUENCE</scope>
    <source>
        <strain evidence="9">86</strain>
    </source>
</reference>
<keyword evidence="5" id="KW-0406">Ion transport</keyword>
<evidence type="ECO:0000256" key="3">
    <source>
        <dbReference type="ARBA" id="ARBA00022692"/>
    </source>
</evidence>
<comment type="subcellular location">
    <subcellularLocation>
        <location evidence="1">Membrane</location>
        <topology evidence="1">Multi-pass membrane protein</topology>
    </subcellularLocation>
</comment>